<dbReference type="EMBL" id="JXTB01000015">
    <property type="protein sequence ID" value="PON77081.1"/>
    <property type="molecule type" value="Genomic_DNA"/>
</dbReference>
<name>A0A2P5DUW7_PARAD</name>
<organism evidence="1 2">
    <name type="scientific">Parasponia andersonii</name>
    <name type="common">Sponia andersonii</name>
    <dbReference type="NCBI Taxonomy" id="3476"/>
    <lineage>
        <taxon>Eukaryota</taxon>
        <taxon>Viridiplantae</taxon>
        <taxon>Streptophyta</taxon>
        <taxon>Embryophyta</taxon>
        <taxon>Tracheophyta</taxon>
        <taxon>Spermatophyta</taxon>
        <taxon>Magnoliopsida</taxon>
        <taxon>eudicotyledons</taxon>
        <taxon>Gunneridae</taxon>
        <taxon>Pentapetalae</taxon>
        <taxon>rosids</taxon>
        <taxon>fabids</taxon>
        <taxon>Rosales</taxon>
        <taxon>Cannabaceae</taxon>
        <taxon>Parasponia</taxon>
    </lineage>
</organism>
<dbReference type="AlphaFoldDB" id="A0A2P5DUW7"/>
<evidence type="ECO:0000313" key="2">
    <source>
        <dbReference type="Proteomes" id="UP000237105"/>
    </source>
</evidence>
<evidence type="ECO:0000313" key="1">
    <source>
        <dbReference type="EMBL" id="PON77081.1"/>
    </source>
</evidence>
<protein>
    <submittedName>
        <fullName evidence="1">Uncharacterized protein</fullName>
    </submittedName>
</protein>
<accession>A0A2P5DUW7</accession>
<comment type="caution">
    <text evidence="1">The sequence shown here is derived from an EMBL/GenBank/DDBJ whole genome shotgun (WGS) entry which is preliminary data.</text>
</comment>
<feature type="non-terminal residue" evidence="1">
    <location>
        <position position="1"/>
    </location>
</feature>
<keyword evidence="2" id="KW-1185">Reference proteome</keyword>
<proteinExistence type="predicted"/>
<dbReference type="Proteomes" id="UP000237105">
    <property type="component" value="Unassembled WGS sequence"/>
</dbReference>
<reference evidence="2" key="1">
    <citation type="submission" date="2016-06" db="EMBL/GenBank/DDBJ databases">
        <title>Parallel loss of symbiosis genes in relatives of nitrogen-fixing non-legume Parasponia.</title>
        <authorList>
            <person name="Van Velzen R."/>
            <person name="Holmer R."/>
            <person name="Bu F."/>
            <person name="Rutten L."/>
            <person name="Van Zeijl A."/>
            <person name="Liu W."/>
            <person name="Santuari L."/>
            <person name="Cao Q."/>
            <person name="Sharma T."/>
            <person name="Shen D."/>
            <person name="Roswanjaya Y."/>
            <person name="Wardhani T."/>
            <person name="Kalhor M.S."/>
            <person name="Jansen J."/>
            <person name="Van den Hoogen J."/>
            <person name="Gungor B."/>
            <person name="Hartog M."/>
            <person name="Hontelez J."/>
            <person name="Verver J."/>
            <person name="Yang W.-C."/>
            <person name="Schijlen E."/>
            <person name="Repin R."/>
            <person name="Schilthuizen M."/>
            <person name="Schranz E."/>
            <person name="Heidstra R."/>
            <person name="Miyata K."/>
            <person name="Fedorova E."/>
            <person name="Kohlen W."/>
            <person name="Bisseling T."/>
            <person name="Smit S."/>
            <person name="Geurts R."/>
        </authorList>
    </citation>
    <scope>NUCLEOTIDE SEQUENCE [LARGE SCALE GENOMIC DNA]</scope>
    <source>
        <strain evidence="2">cv. WU1-14</strain>
    </source>
</reference>
<gene>
    <name evidence="1" type="ORF">PanWU01x14_030900</name>
</gene>
<sequence length="37" mass="3711">ERAHLSFGLNNGLVDLFAGIAIGIVGDAKVISGVISS</sequence>